<evidence type="ECO:0000256" key="1">
    <source>
        <dbReference type="SAM" id="Phobius"/>
    </source>
</evidence>
<comment type="caution">
    <text evidence="2">The sequence shown here is derived from an EMBL/GenBank/DDBJ whole genome shotgun (WGS) entry which is preliminary data.</text>
</comment>
<keyword evidence="1" id="KW-0472">Membrane</keyword>
<protein>
    <submittedName>
        <fullName evidence="2">Uncharacterized protein</fullName>
    </submittedName>
</protein>
<keyword evidence="1" id="KW-1133">Transmembrane helix</keyword>
<keyword evidence="3" id="KW-1185">Reference proteome</keyword>
<sequence length="59" mass="6429">MNDFTLVALIANVTLIAGAIWWWARFGRHQDRWRVPIGGVAVAAVIVLIALLGEQLMGG</sequence>
<evidence type="ECO:0000313" key="2">
    <source>
        <dbReference type="EMBL" id="TXL70250.1"/>
    </source>
</evidence>
<organism evidence="2 3">
    <name type="scientific">Vineibacter terrae</name>
    <dbReference type="NCBI Taxonomy" id="2586908"/>
    <lineage>
        <taxon>Bacteria</taxon>
        <taxon>Pseudomonadati</taxon>
        <taxon>Pseudomonadota</taxon>
        <taxon>Alphaproteobacteria</taxon>
        <taxon>Hyphomicrobiales</taxon>
        <taxon>Vineibacter</taxon>
    </lineage>
</organism>
<dbReference type="AlphaFoldDB" id="A0A5C8PB27"/>
<feature type="transmembrane region" description="Helical" evidence="1">
    <location>
        <begin position="6"/>
        <end position="23"/>
    </location>
</feature>
<proteinExistence type="predicted"/>
<evidence type="ECO:0000313" key="3">
    <source>
        <dbReference type="Proteomes" id="UP000321638"/>
    </source>
</evidence>
<accession>A0A5C8PB27</accession>
<feature type="transmembrane region" description="Helical" evidence="1">
    <location>
        <begin position="35"/>
        <end position="53"/>
    </location>
</feature>
<name>A0A5C8PB27_9HYPH</name>
<dbReference type="Proteomes" id="UP000321638">
    <property type="component" value="Unassembled WGS sequence"/>
</dbReference>
<dbReference type="RefSeq" id="WP_147851765.1">
    <property type="nucleotide sequence ID" value="NZ_VDUZ01000063.1"/>
</dbReference>
<dbReference type="OrthoDB" id="9975696at2"/>
<dbReference type="EMBL" id="VDUZ01000063">
    <property type="protein sequence ID" value="TXL70250.1"/>
    <property type="molecule type" value="Genomic_DNA"/>
</dbReference>
<reference evidence="2 3" key="1">
    <citation type="submission" date="2019-06" db="EMBL/GenBank/DDBJ databases">
        <title>New taxonomy in bacterial strain CC-CFT640, isolated from vineyard.</title>
        <authorList>
            <person name="Lin S.-Y."/>
            <person name="Tsai C.-F."/>
            <person name="Young C.-C."/>
        </authorList>
    </citation>
    <scope>NUCLEOTIDE SEQUENCE [LARGE SCALE GENOMIC DNA]</scope>
    <source>
        <strain evidence="2 3">CC-CFT640</strain>
    </source>
</reference>
<keyword evidence="1" id="KW-0812">Transmembrane</keyword>
<gene>
    <name evidence="2" type="ORF">FHP25_35565</name>
</gene>